<accession>A0A1X7TVM1</accession>
<sequence>MAENAVIKKETILAGYTPQELQNFMNEDNSNAGDLRPPEHHEEEGDEDEDNGHKELSHLTKLVLTIALLVQNRATLCKSSLNSTPWSGSTRQTRSLN</sequence>
<dbReference type="InParanoid" id="A0A1X7TVM1"/>
<reference evidence="2" key="1">
    <citation type="submission" date="2017-05" db="UniProtKB">
        <authorList>
            <consortium name="EnsemblMetazoa"/>
        </authorList>
    </citation>
    <scope>IDENTIFICATION</scope>
</reference>
<evidence type="ECO:0000256" key="1">
    <source>
        <dbReference type="SAM" id="MobiDB-lite"/>
    </source>
</evidence>
<evidence type="ECO:0000313" key="2">
    <source>
        <dbReference type="EnsemblMetazoa" id="Aqu2.1.18959_001"/>
    </source>
</evidence>
<name>A0A1X7TVM1_AMPQE</name>
<feature type="compositionally biased region" description="Polar residues" evidence="1">
    <location>
        <begin position="19"/>
        <end position="32"/>
    </location>
</feature>
<organism evidence="2">
    <name type="scientific">Amphimedon queenslandica</name>
    <name type="common">Sponge</name>
    <dbReference type="NCBI Taxonomy" id="400682"/>
    <lineage>
        <taxon>Eukaryota</taxon>
        <taxon>Metazoa</taxon>
        <taxon>Porifera</taxon>
        <taxon>Demospongiae</taxon>
        <taxon>Heteroscleromorpha</taxon>
        <taxon>Haplosclerida</taxon>
        <taxon>Niphatidae</taxon>
        <taxon>Amphimedon</taxon>
    </lineage>
</organism>
<feature type="region of interest" description="Disordered" evidence="1">
    <location>
        <begin position="17"/>
        <end position="56"/>
    </location>
</feature>
<dbReference type="AlphaFoldDB" id="A0A1X7TVM1"/>
<dbReference type="EnsemblMetazoa" id="Aqu2.1.18959_001">
    <property type="protein sequence ID" value="Aqu2.1.18959_001"/>
    <property type="gene ID" value="Aqu2.1.18959"/>
</dbReference>
<proteinExistence type="predicted"/>
<protein>
    <submittedName>
        <fullName evidence="2">Uncharacterized protein</fullName>
    </submittedName>
</protein>